<comment type="caution">
    <text evidence="9">The sequence shown here is derived from an EMBL/GenBank/DDBJ whole genome shotgun (WGS) entry which is preliminary data.</text>
</comment>
<dbReference type="GO" id="GO:0004022">
    <property type="term" value="F:alcohol dehydrogenase (NAD+) activity"/>
    <property type="evidence" value="ECO:0007669"/>
    <property type="project" value="TreeGrafter"/>
</dbReference>
<feature type="domain" description="Enoyl reductase (ER)" evidence="8">
    <location>
        <begin position="26"/>
        <end position="361"/>
    </location>
</feature>
<dbReference type="InterPro" id="IPR002328">
    <property type="entry name" value="ADH_Zn_CS"/>
</dbReference>
<keyword evidence="5" id="KW-0560">Oxidoreductase</keyword>
<keyword evidence="4 7" id="KW-0862">Zinc</keyword>
<evidence type="ECO:0000256" key="6">
    <source>
        <dbReference type="ARBA" id="ARBA00023027"/>
    </source>
</evidence>
<organism evidence="9 10">
    <name type="scientific">Fusarium albosuccineum</name>
    <dbReference type="NCBI Taxonomy" id="1237068"/>
    <lineage>
        <taxon>Eukaryota</taxon>
        <taxon>Fungi</taxon>
        <taxon>Dikarya</taxon>
        <taxon>Ascomycota</taxon>
        <taxon>Pezizomycotina</taxon>
        <taxon>Sordariomycetes</taxon>
        <taxon>Hypocreomycetidae</taxon>
        <taxon>Hypocreales</taxon>
        <taxon>Nectriaceae</taxon>
        <taxon>Fusarium</taxon>
        <taxon>Fusarium decemcellulare species complex</taxon>
    </lineage>
</organism>
<sequence length="364" mass="38387">MTQATLNNSDVSLSETNRAVVYAEPGTIKTEVVELPVQKPGPGEVLVRLLYSGVCHTDVAFCLNAFPNLPAPTPKGQIGGHEGVGKIVALGENVTSPELGSYVGIKYAADACLSCSNCIQGGESTCKSAKVSGYYTPGTFQQYCLATARYVTPLPEGLDLPSVAPLMCGGITVYTALKTVGIRPGDWVVISGAGGGLGHLAIQYAKKMGGRVLGIDSGAKEDFCRKLGADAFLDFVKFSKDSDLAAKVKEHTNGGAKIALMCAASSKSYSQAMSWLGFRGTVACLGIPEAEGCLIPSIADMVTNEYKIIATKTGNRLDAQECLDIAKDGGVKTHYQLRRMESLTNIFGEMEAGKIQGRVILDLR</sequence>
<evidence type="ECO:0000256" key="3">
    <source>
        <dbReference type="ARBA" id="ARBA00022723"/>
    </source>
</evidence>
<evidence type="ECO:0000256" key="2">
    <source>
        <dbReference type="ARBA" id="ARBA00008072"/>
    </source>
</evidence>
<dbReference type="PANTHER" id="PTHR42940:SF5">
    <property type="entry name" value="ALCOHOL DEHYDROGENASE 2"/>
    <property type="match status" value="1"/>
</dbReference>
<keyword evidence="6" id="KW-0520">NAD</keyword>
<accession>A0A8H4P3C8</accession>
<dbReference type="InterPro" id="IPR011032">
    <property type="entry name" value="GroES-like_sf"/>
</dbReference>
<evidence type="ECO:0000259" key="8">
    <source>
        <dbReference type="SMART" id="SM00829"/>
    </source>
</evidence>
<proteinExistence type="inferred from homology"/>
<dbReference type="CDD" id="cd08297">
    <property type="entry name" value="CAD3"/>
    <property type="match status" value="1"/>
</dbReference>
<dbReference type="Gene3D" id="3.90.180.10">
    <property type="entry name" value="Medium-chain alcohol dehydrogenases, catalytic domain"/>
    <property type="match status" value="1"/>
</dbReference>
<dbReference type="Gene3D" id="3.40.50.720">
    <property type="entry name" value="NAD(P)-binding Rossmann-like Domain"/>
    <property type="match status" value="1"/>
</dbReference>
<evidence type="ECO:0000313" key="10">
    <source>
        <dbReference type="Proteomes" id="UP000554235"/>
    </source>
</evidence>
<evidence type="ECO:0000313" key="9">
    <source>
        <dbReference type="EMBL" id="KAF4461009.1"/>
    </source>
</evidence>
<dbReference type="SUPFAM" id="SSF51735">
    <property type="entry name" value="NAD(P)-binding Rossmann-fold domains"/>
    <property type="match status" value="1"/>
</dbReference>
<comment type="similarity">
    <text evidence="2 7">Belongs to the zinc-containing alcohol dehydrogenase family.</text>
</comment>
<keyword evidence="10" id="KW-1185">Reference proteome</keyword>
<dbReference type="Pfam" id="PF00107">
    <property type="entry name" value="ADH_zinc_N"/>
    <property type="match status" value="1"/>
</dbReference>
<name>A0A8H4P3C8_9HYPO</name>
<dbReference type="GO" id="GO:0005737">
    <property type="term" value="C:cytoplasm"/>
    <property type="evidence" value="ECO:0007669"/>
    <property type="project" value="TreeGrafter"/>
</dbReference>
<evidence type="ECO:0000256" key="1">
    <source>
        <dbReference type="ARBA" id="ARBA00001947"/>
    </source>
</evidence>
<dbReference type="InterPro" id="IPR013149">
    <property type="entry name" value="ADH-like_C"/>
</dbReference>
<reference evidence="9 10" key="1">
    <citation type="submission" date="2020-01" db="EMBL/GenBank/DDBJ databases">
        <title>Identification and distribution of gene clusters putatively required for synthesis of sphingolipid metabolism inhibitors in phylogenetically diverse species of the filamentous fungus Fusarium.</title>
        <authorList>
            <person name="Kim H.-S."/>
            <person name="Busman M."/>
            <person name="Brown D.W."/>
            <person name="Divon H."/>
            <person name="Uhlig S."/>
            <person name="Proctor R.H."/>
        </authorList>
    </citation>
    <scope>NUCLEOTIDE SEQUENCE [LARGE SCALE GENOMIC DNA]</scope>
    <source>
        <strain evidence="9 10">NRRL 20459</strain>
    </source>
</reference>
<dbReference type="OrthoDB" id="1879366at2759"/>
<dbReference type="SMART" id="SM00829">
    <property type="entry name" value="PKS_ER"/>
    <property type="match status" value="1"/>
</dbReference>
<dbReference type="FunFam" id="3.40.50.720:FF:000039">
    <property type="entry name" value="Alcohol dehydrogenase AdhP"/>
    <property type="match status" value="1"/>
</dbReference>
<dbReference type="GO" id="GO:0008270">
    <property type="term" value="F:zinc ion binding"/>
    <property type="evidence" value="ECO:0007669"/>
    <property type="project" value="InterPro"/>
</dbReference>
<comment type="cofactor">
    <cofactor evidence="1 7">
        <name>Zn(2+)</name>
        <dbReference type="ChEBI" id="CHEBI:29105"/>
    </cofactor>
</comment>
<dbReference type="InterPro" id="IPR020843">
    <property type="entry name" value="ER"/>
</dbReference>
<dbReference type="PROSITE" id="PS00059">
    <property type="entry name" value="ADH_ZINC"/>
    <property type="match status" value="1"/>
</dbReference>
<keyword evidence="3 7" id="KW-0479">Metal-binding</keyword>
<dbReference type="Proteomes" id="UP000554235">
    <property type="component" value="Unassembled WGS sequence"/>
</dbReference>
<dbReference type="InterPro" id="IPR036291">
    <property type="entry name" value="NAD(P)-bd_dom_sf"/>
</dbReference>
<dbReference type="Pfam" id="PF08240">
    <property type="entry name" value="ADH_N"/>
    <property type="match status" value="1"/>
</dbReference>
<dbReference type="PANTHER" id="PTHR42940">
    <property type="entry name" value="ALCOHOL DEHYDROGENASE 1-RELATED"/>
    <property type="match status" value="1"/>
</dbReference>
<dbReference type="InterPro" id="IPR013154">
    <property type="entry name" value="ADH-like_N"/>
</dbReference>
<dbReference type="EMBL" id="JAADYS010001798">
    <property type="protein sequence ID" value="KAF4461009.1"/>
    <property type="molecule type" value="Genomic_DNA"/>
</dbReference>
<gene>
    <name evidence="9" type="ORF">FALBO_12190</name>
</gene>
<evidence type="ECO:0000256" key="7">
    <source>
        <dbReference type="RuleBase" id="RU361277"/>
    </source>
</evidence>
<dbReference type="AlphaFoldDB" id="A0A8H4P3C8"/>
<evidence type="ECO:0000256" key="5">
    <source>
        <dbReference type="ARBA" id="ARBA00023002"/>
    </source>
</evidence>
<dbReference type="SUPFAM" id="SSF50129">
    <property type="entry name" value="GroES-like"/>
    <property type="match status" value="1"/>
</dbReference>
<evidence type="ECO:0000256" key="4">
    <source>
        <dbReference type="ARBA" id="ARBA00022833"/>
    </source>
</evidence>
<protein>
    <submittedName>
        <fullName evidence="9">Alcohol dehydrogenase</fullName>
    </submittedName>
</protein>